<dbReference type="Proteomes" id="UP001524547">
    <property type="component" value="Unassembled WGS sequence"/>
</dbReference>
<dbReference type="RefSeq" id="WP_422918573.1">
    <property type="nucleotide sequence ID" value="NZ_JAMZEJ010000002.1"/>
</dbReference>
<evidence type="ECO:0000313" key="2">
    <source>
        <dbReference type="EMBL" id="MCQ8239830.1"/>
    </source>
</evidence>
<feature type="coiled-coil region" evidence="1">
    <location>
        <begin position="295"/>
        <end position="330"/>
    </location>
</feature>
<comment type="caution">
    <text evidence="2">The sequence shown here is derived from an EMBL/GenBank/DDBJ whole genome shotgun (WGS) entry which is preliminary data.</text>
</comment>
<name>A0ABT1VU05_9PROT</name>
<evidence type="ECO:0000313" key="3">
    <source>
        <dbReference type="Proteomes" id="UP001524547"/>
    </source>
</evidence>
<protein>
    <submittedName>
        <fullName evidence="2">Uncharacterized protein</fullName>
    </submittedName>
</protein>
<dbReference type="EMBL" id="JAMZEJ010000002">
    <property type="protein sequence ID" value="MCQ8239830.1"/>
    <property type="molecule type" value="Genomic_DNA"/>
</dbReference>
<keyword evidence="1" id="KW-0175">Coiled coil</keyword>
<reference evidence="2 3" key="1">
    <citation type="submission" date="2022-06" db="EMBL/GenBank/DDBJ databases">
        <title>Rhizosaccharibacter gen. nov. sp. nov. KSS12, endophytic bacteria isolated from sugarcane.</title>
        <authorList>
            <person name="Pitiwittayakul N."/>
        </authorList>
    </citation>
    <scope>NUCLEOTIDE SEQUENCE [LARGE SCALE GENOMIC DNA]</scope>
    <source>
        <strain evidence="2 3">KSS12</strain>
    </source>
</reference>
<accession>A0ABT1VU05</accession>
<gene>
    <name evidence="2" type="ORF">NFI88_03120</name>
</gene>
<keyword evidence="3" id="KW-1185">Reference proteome</keyword>
<evidence type="ECO:0000256" key="1">
    <source>
        <dbReference type="SAM" id="Coils"/>
    </source>
</evidence>
<proteinExistence type="predicted"/>
<organism evidence="2 3">
    <name type="scientific">Rhizosaccharibacter radicis</name>
    <dbReference type="NCBI Taxonomy" id="2782605"/>
    <lineage>
        <taxon>Bacteria</taxon>
        <taxon>Pseudomonadati</taxon>
        <taxon>Pseudomonadota</taxon>
        <taxon>Alphaproteobacteria</taxon>
        <taxon>Acetobacterales</taxon>
        <taxon>Acetobacteraceae</taxon>
        <taxon>Rhizosaccharibacter</taxon>
    </lineage>
</organism>
<sequence length="393" mass="44671">MRHVLTRQQLYDMIWERAVSKVAPELGISDVAMRKQCVKHAIPLPDATYWGRLHAGRPIKRKPLGVAPKGVSDRIVIDARAKPPAPEPVEAAIAVARQAVEAVAVPEKPHPLVAKTFAAARKAEPDRNGAITGLGGEVFRIRAHPDTLDRVGAFLNALVYNALARGHRFEAGREGLEMVVDDEAIGFAIYQTIRRSLHVATEEETRRRERWDARHRNDWDNWDKRPSIPYYDFTPTGEMAIEIAGWSRYENAQRRFADTRARKIDSRIDEMLVSFAAFAAGRKMEREEARERARLEEIARQRRAEQARLAKLEQQRVEYLDRKLVQAQERDRLRTFLTTLRADQVSEEASAMHAFIGWARQRLEKMDAQLQLATIADEVAGMEAFAPEGDVDS</sequence>